<dbReference type="InterPro" id="IPR001347">
    <property type="entry name" value="SIS_dom"/>
</dbReference>
<name>A0A2U3L2A9_9BACT</name>
<dbReference type="GO" id="GO:0097367">
    <property type="term" value="F:carbohydrate derivative binding"/>
    <property type="evidence" value="ECO:0007669"/>
    <property type="project" value="InterPro"/>
</dbReference>
<comment type="miscellaneous">
    <text evidence="3">A lyase-type mechanism (elimination/hydration) is suggested for the cleavage of the lactyl ether bond of MurNAc 6-phosphate, with the formation of an alpha,beta-unsaturated aldehyde intermediate with (E)-stereochemistry, followed by the syn addition of water to give product.</text>
</comment>
<dbReference type="Pfam" id="PF22645">
    <property type="entry name" value="GKRP_SIS_N"/>
    <property type="match status" value="1"/>
</dbReference>
<dbReference type="GO" id="GO:0016835">
    <property type="term" value="F:carbon-oxygen lyase activity"/>
    <property type="evidence" value="ECO:0007669"/>
    <property type="project" value="UniProtKB-UniRule"/>
</dbReference>
<evidence type="ECO:0000259" key="4">
    <source>
        <dbReference type="PROSITE" id="PS51464"/>
    </source>
</evidence>
<keyword evidence="1 3" id="KW-0456">Lyase</keyword>
<comment type="pathway">
    <text evidence="3">Amino-sugar metabolism; N-acetylmuramate degradation.</text>
</comment>
<evidence type="ECO:0000256" key="3">
    <source>
        <dbReference type="HAMAP-Rule" id="MF_00068"/>
    </source>
</evidence>
<organism evidence="5 6">
    <name type="scientific">Candidatus Sulfotelmatobacter kueseliae</name>
    <dbReference type="NCBI Taxonomy" id="2042962"/>
    <lineage>
        <taxon>Bacteria</taxon>
        <taxon>Pseudomonadati</taxon>
        <taxon>Acidobacteriota</taxon>
        <taxon>Terriglobia</taxon>
        <taxon>Terriglobales</taxon>
        <taxon>Candidatus Korobacteraceae</taxon>
        <taxon>Candidatus Sulfotelmatobacter</taxon>
    </lineage>
</organism>
<dbReference type="GO" id="GO:0046348">
    <property type="term" value="P:amino sugar catabolic process"/>
    <property type="evidence" value="ECO:0007669"/>
    <property type="project" value="InterPro"/>
</dbReference>
<dbReference type="SUPFAM" id="SSF53697">
    <property type="entry name" value="SIS domain"/>
    <property type="match status" value="1"/>
</dbReference>
<dbReference type="PANTHER" id="PTHR10088">
    <property type="entry name" value="GLUCOKINASE REGULATORY PROTEIN"/>
    <property type="match status" value="1"/>
</dbReference>
<dbReference type="NCBIfam" id="NF003915">
    <property type="entry name" value="PRK05441.1"/>
    <property type="match status" value="1"/>
</dbReference>
<dbReference type="Gene3D" id="3.40.50.10490">
    <property type="entry name" value="Glucose-6-phosphate isomerase like protein, domain 1"/>
    <property type="match status" value="1"/>
</dbReference>
<feature type="active site" description="Proton donor" evidence="3">
    <location>
        <position position="110"/>
    </location>
</feature>
<evidence type="ECO:0000313" key="6">
    <source>
        <dbReference type="Proteomes" id="UP000238701"/>
    </source>
</evidence>
<evidence type="ECO:0000313" key="5">
    <source>
        <dbReference type="EMBL" id="SPF46064.1"/>
    </source>
</evidence>
<dbReference type="InterPro" id="IPR005486">
    <property type="entry name" value="Glucokinase_regulatory_CS"/>
</dbReference>
<dbReference type="EC" id="4.2.1.126" evidence="3"/>
<dbReference type="EMBL" id="OMOD01000159">
    <property type="protein sequence ID" value="SPF46064.1"/>
    <property type="molecule type" value="Genomic_DNA"/>
</dbReference>
<reference evidence="6" key="1">
    <citation type="submission" date="2018-02" db="EMBL/GenBank/DDBJ databases">
        <authorList>
            <person name="Hausmann B."/>
        </authorList>
    </citation>
    <scope>NUCLEOTIDE SEQUENCE [LARGE SCALE GENOMIC DNA]</scope>
    <source>
        <strain evidence="6">Peat soil MAG SbA1</strain>
    </source>
</reference>
<dbReference type="NCBIfam" id="TIGR00274">
    <property type="entry name" value="N-acetylmuramic acid 6-phosphate etherase"/>
    <property type="match status" value="1"/>
</dbReference>
<proteinExistence type="inferred from homology"/>
<dbReference type="CDD" id="cd05007">
    <property type="entry name" value="SIS_Etherase"/>
    <property type="match status" value="1"/>
</dbReference>
<evidence type="ECO:0000256" key="2">
    <source>
        <dbReference type="ARBA" id="ARBA00023277"/>
    </source>
</evidence>
<dbReference type="GO" id="GO:0097173">
    <property type="term" value="P:N-acetylmuramic acid catabolic process"/>
    <property type="evidence" value="ECO:0007669"/>
    <property type="project" value="UniProtKB-UniPathway"/>
</dbReference>
<dbReference type="UniPathway" id="UPA00342"/>
<dbReference type="Proteomes" id="UP000238701">
    <property type="component" value="Unassembled WGS sequence"/>
</dbReference>
<dbReference type="NCBIfam" id="NF009222">
    <property type="entry name" value="PRK12570.1"/>
    <property type="match status" value="1"/>
</dbReference>
<gene>
    <name evidence="5" type="primary">yfeU</name>
    <name evidence="3" type="synonym">murQ</name>
    <name evidence="5" type="ORF">SBA1_630013</name>
</gene>
<dbReference type="AlphaFoldDB" id="A0A2U3L2A9"/>
<dbReference type="InterPro" id="IPR005488">
    <property type="entry name" value="Etherase_MurQ"/>
</dbReference>
<dbReference type="PROSITE" id="PS51464">
    <property type="entry name" value="SIS"/>
    <property type="match status" value="1"/>
</dbReference>
<comment type="subunit">
    <text evidence="3">Homodimer.</text>
</comment>
<keyword evidence="2 3" id="KW-0119">Carbohydrate metabolism</keyword>
<dbReference type="InterPro" id="IPR046348">
    <property type="entry name" value="SIS_dom_sf"/>
</dbReference>
<dbReference type="Gene3D" id="1.10.8.1080">
    <property type="match status" value="1"/>
</dbReference>
<dbReference type="PANTHER" id="PTHR10088:SF4">
    <property type="entry name" value="GLUCOKINASE REGULATORY PROTEIN"/>
    <property type="match status" value="1"/>
</dbReference>
<dbReference type="PROSITE" id="PS01272">
    <property type="entry name" value="GCKR"/>
    <property type="match status" value="1"/>
</dbReference>
<protein>
    <recommendedName>
        <fullName evidence="3">N-acetylmuramic acid 6-phosphate etherase</fullName>
        <shortName evidence="3">MurNAc-6-P etherase</shortName>
        <ecNumber evidence="3">4.2.1.126</ecNumber>
    </recommendedName>
    <alternativeName>
        <fullName evidence="3">N-acetylmuramic acid 6-phosphate hydrolase</fullName>
    </alternativeName>
    <alternativeName>
        <fullName evidence="3">N-acetylmuramic acid 6-phosphate lyase</fullName>
    </alternativeName>
</protein>
<accession>A0A2U3L2A9</accession>
<feature type="active site" evidence="3">
    <location>
        <position position="141"/>
    </location>
</feature>
<comment type="similarity">
    <text evidence="3">Belongs to the GCKR-like family. MurNAc-6-P etherase subfamily.</text>
</comment>
<dbReference type="GO" id="GO:0009254">
    <property type="term" value="P:peptidoglycan turnover"/>
    <property type="evidence" value="ECO:0007669"/>
    <property type="project" value="TreeGrafter"/>
</dbReference>
<dbReference type="FunFam" id="3.40.50.10490:FF:000014">
    <property type="entry name" value="N-acetylmuramic acid 6-phosphate etherase"/>
    <property type="match status" value="1"/>
</dbReference>
<comment type="catalytic activity">
    <reaction evidence="3">
        <text>N-acetyl-D-muramate 6-phosphate + H2O = N-acetyl-D-glucosamine 6-phosphate + (R)-lactate</text>
        <dbReference type="Rhea" id="RHEA:26410"/>
        <dbReference type="ChEBI" id="CHEBI:15377"/>
        <dbReference type="ChEBI" id="CHEBI:16004"/>
        <dbReference type="ChEBI" id="CHEBI:57513"/>
        <dbReference type="ChEBI" id="CHEBI:58722"/>
        <dbReference type="EC" id="4.2.1.126"/>
    </reaction>
</comment>
<comment type="function">
    <text evidence="3">Specifically catalyzes the cleavage of the D-lactyl ether substituent of MurNAc 6-phosphate, producing GlcNAc 6-phosphate and D-lactate.</text>
</comment>
<feature type="domain" description="SIS" evidence="4">
    <location>
        <begin position="82"/>
        <end position="245"/>
    </location>
</feature>
<dbReference type="InterPro" id="IPR040190">
    <property type="entry name" value="MURQ/GCKR"/>
</dbReference>
<sequence length="327" mass="34850">MPPTYYNELLSTTFRKAQDLTRTRKKKIDLRRLSTEQILPTARNLDRMSSLEIVRLINREDATVAGAVRRALPQIARAIDVVAGALRHGGSLIYVGAGTSGRIGALDASEIPPTFNTDPHTVQFVMAGGPKALAASTEASEDDPAPAVAEMKKRKPGRHDVVLGIASSGRTPFTIAAIEYARCRGARTIALTCNRNSPLERAAGFAIVTDVGPEVLAGSSRLKAGTAHKMVLNMISTGAMCRLGYVYGNLMVNVWTKNEKLTERAIRILEQATGAGHDAARRTLKASGNRTPVAVVMLAAGVTRAKAAAALKKSKGHVRHAIALAES</sequence>
<dbReference type="GO" id="GO:0016803">
    <property type="term" value="F:ether hydrolase activity"/>
    <property type="evidence" value="ECO:0007669"/>
    <property type="project" value="TreeGrafter"/>
</dbReference>
<evidence type="ECO:0000256" key="1">
    <source>
        <dbReference type="ARBA" id="ARBA00023239"/>
    </source>
</evidence>
<dbReference type="HAMAP" id="MF_00068">
    <property type="entry name" value="MurQ"/>
    <property type="match status" value="1"/>
</dbReference>